<dbReference type="InterPro" id="IPR001451">
    <property type="entry name" value="Hexapep"/>
</dbReference>
<protein>
    <submittedName>
        <fullName evidence="6">Sialic acid synthase</fullName>
    </submittedName>
</protein>
<evidence type="ECO:0000256" key="1">
    <source>
        <dbReference type="ARBA" id="ARBA00007274"/>
    </source>
</evidence>
<organism evidence="6 7">
    <name type="scientific">Psychromonas marina</name>
    <dbReference type="NCBI Taxonomy" id="88364"/>
    <lineage>
        <taxon>Bacteria</taxon>
        <taxon>Pseudomonadati</taxon>
        <taxon>Pseudomonadota</taxon>
        <taxon>Gammaproteobacteria</taxon>
        <taxon>Alteromonadales</taxon>
        <taxon>Psychromonadaceae</taxon>
        <taxon>Psychromonas</taxon>
    </lineage>
</organism>
<comment type="caution">
    <text evidence="6">The sequence shown here is derived from an EMBL/GenBank/DDBJ whole genome shotgun (WGS) entry which is preliminary data.</text>
</comment>
<proteinExistence type="inferred from homology"/>
<dbReference type="SUPFAM" id="SSF51161">
    <property type="entry name" value="Trimeric LpxA-like enzymes"/>
    <property type="match status" value="1"/>
</dbReference>
<sequence length="218" mass="22914">MGNKIVVLGAGGHASVLVDILKQNQHTISGIFSPDIDFVRSALVGIPFFENENKIFEEQCNTVSIVNGLGSLPGSNLRTKLYKKFTKQGYSFQQVVSKHACISDFAILGKGVQVMPGAIIQAGAVIGDNSIINTGAIIEHDCIIGAHNHIAPGATLSGQVKTGDYVHIGTGANIIQCISIGDKAVIGAGAIVTKHVPFASTVFGARTVIHNKRLDNES</sequence>
<name>A0ABQ6DVC3_9GAMM</name>
<keyword evidence="7" id="KW-1185">Reference proteome</keyword>
<dbReference type="Pfam" id="PF00132">
    <property type="entry name" value="Hexapep"/>
    <property type="match status" value="1"/>
</dbReference>
<evidence type="ECO:0000313" key="7">
    <source>
        <dbReference type="Proteomes" id="UP001157353"/>
    </source>
</evidence>
<keyword evidence="3" id="KW-0677">Repeat</keyword>
<evidence type="ECO:0000313" key="6">
    <source>
        <dbReference type="EMBL" id="GLS89035.1"/>
    </source>
</evidence>
<comment type="similarity">
    <text evidence="1">Belongs to the transferase hexapeptide repeat family.</text>
</comment>
<keyword evidence="2" id="KW-0808">Transferase</keyword>
<dbReference type="InterPro" id="IPR050179">
    <property type="entry name" value="Trans_hexapeptide_repeat"/>
</dbReference>
<dbReference type="Pfam" id="PF17836">
    <property type="entry name" value="PglD_N"/>
    <property type="match status" value="1"/>
</dbReference>
<dbReference type="Proteomes" id="UP001157353">
    <property type="component" value="Unassembled WGS sequence"/>
</dbReference>
<dbReference type="CDD" id="cd03360">
    <property type="entry name" value="LbH_AT_putative"/>
    <property type="match status" value="1"/>
</dbReference>
<gene>
    <name evidence="6" type="primary">neuD</name>
    <name evidence="6" type="ORF">GCM10007916_01020</name>
</gene>
<accession>A0ABQ6DVC3</accession>
<reference evidence="7" key="1">
    <citation type="journal article" date="2019" name="Int. J. Syst. Evol. Microbiol.">
        <title>The Global Catalogue of Microorganisms (GCM) 10K type strain sequencing project: providing services to taxonomists for standard genome sequencing and annotation.</title>
        <authorList>
            <consortium name="The Broad Institute Genomics Platform"/>
            <consortium name="The Broad Institute Genome Sequencing Center for Infectious Disease"/>
            <person name="Wu L."/>
            <person name="Ma J."/>
        </authorList>
    </citation>
    <scope>NUCLEOTIDE SEQUENCE [LARGE SCALE GENOMIC DNA]</scope>
    <source>
        <strain evidence="7">NBRC 103166</strain>
    </source>
</reference>
<keyword evidence="4" id="KW-0012">Acyltransferase</keyword>
<dbReference type="InterPro" id="IPR011004">
    <property type="entry name" value="Trimer_LpxA-like_sf"/>
</dbReference>
<feature type="domain" description="PglD N-terminal" evidence="5">
    <location>
        <begin position="4"/>
        <end position="84"/>
    </location>
</feature>
<dbReference type="InterPro" id="IPR041561">
    <property type="entry name" value="PglD_N"/>
</dbReference>
<dbReference type="EMBL" id="BSPQ01000001">
    <property type="protein sequence ID" value="GLS89035.1"/>
    <property type="molecule type" value="Genomic_DNA"/>
</dbReference>
<evidence type="ECO:0000256" key="3">
    <source>
        <dbReference type="ARBA" id="ARBA00022737"/>
    </source>
</evidence>
<dbReference type="PANTHER" id="PTHR43300:SF7">
    <property type="entry name" value="UDP-N-ACETYLBACILLOSAMINE N-ACETYLTRANSFERASE"/>
    <property type="match status" value="1"/>
</dbReference>
<dbReference type="InterPro" id="IPR020019">
    <property type="entry name" value="AcTrfase_PglD-like"/>
</dbReference>
<evidence type="ECO:0000256" key="2">
    <source>
        <dbReference type="ARBA" id="ARBA00022679"/>
    </source>
</evidence>
<dbReference type="PROSITE" id="PS00101">
    <property type="entry name" value="HEXAPEP_TRANSFERASES"/>
    <property type="match status" value="1"/>
</dbReference>
<dbReference type="NCBIfam" id="TIGR03570">
    <property type="entry name" value="NeuD_NnaD"/>
    <property type="match status" value="1"/>
</dbReference>
<dbReference type="PANTHER" id="PTHR43300">
    <property type="entry name" value="ACETYLTRANSFERASE"/>
    <property type="match status" value="1"/>
</dbReference>
<dbReference type="RefSeq" id="WP_284202157.1">
    <property type="nucleotide sequence ID" value="NZ_BSPQ01000001.1"/>
</dbReference>
<evidence type="ECO:0000259" key="5">
    <source>
        <dbReference type="Pfam" id="PF17836"/>
    </source>
</evidence>
<dbReference type="InterPro" id="IPR018357">
    <property type="entry name" value="Hexapep_transf_CS"/>
</dbReference>
<dbReference type="Gene3D" id="3.40.50.20">
    <property type="match status" value="1"/>
</dbReference>
<dbReference type="Gene3D" id="2.160.10.10">
    <property type="entry name" value="Hexapeptide repeat proteins"/>
    <property type="match status" value="1"/>
</dbReference>
<evidence type="ECO:0000256" key="4">
    <source>
        <dbReference type="ARBA" id="ARBA00023315"/>
    </source>
</evidence>